<proteinExistence type="predicted"/>
<sequence>MPVHLADPIPTPPQTQARDCSTFCAPPLDGSLTLLEIYDWHRECSPDHRLFVYPRKDGTVCSLSWRVVVDAVYHGAKLVKQRLSDVKSTEGPPVVAIVSQS</sequence>
<evidence type="ECO:0000313" key="2">
    <source>
        <dbReference type="Proteomes" id="UP001465976"/>
    </source>
</evidence>
<keyword evidence="2" id="KW-1185">Reference proteome</keyword>
<feature type="non-terminal residue" evidence="1">
    <location>
        <position position="101"/>
    </location>
</feature>
<gene>
    <name evidence="1" type="ORF">V5O48_019101</name>
</gene>
<reference evidence="1 2" key="1">
    <citation type="submission" date="2024-02" db="EMBL/GenBank/DDBJ databases">
        <title>A draft genome for the cacao thread blight pathogen Marasmius crinis-equi.</title>
        <authorList>
            <person name="Cohen S.P."/>
            <person name="Baruah I.K."/>
            <person name="Amoako-Attah I."/>
            <person name="Bukari Y."/>
            <person name="Meinhardt L.W."/>
            <person name="Bailey B.A."/>
        </authorList>
    </citation>
    <scope>NUCLEOTIDE SEQUENCE [LARGE SCALE GENOMIC DNA]</scope>
    <source>
        <strain evidence="1 2">GH-76</strain>
    </source>
</reference>
<name>A0ABR3EJB5_9AGAR</name>
<dbReference type="EMBL" id="JBAHYK010004120">
    <property type="protein sequence ID" value="KAL0562977.1"/>
    <property type="molecule type" value="Genomic_DNA"/>
</dbReference>
<protein>
    <submittedName>
        <fullName evidence="1">Uncharacterized protein</fullName>
    </submittedName>
</protein>
<accession>A0ABR3EJB5</accession>
<comment type="caution">
    <text evidence="1">The sequence shown here is derived from an EMBL/GenBank/DDBJ whole genome shotgun (WGS) entry which is preliminary data.</text>
</comment>
<organism evidence="1 2">
    <name type="scientific">Marasmius crinis-equi</name>
    <dbReference type="NCBI Taxonomy" id="585013"/>
    <lineage>
        <taxon>Eukaryota</taxon>
        <taxon>Fungi</taxon>
        <taxon>Dikarya</taxon>
        <taxon>Basidiomycota</taxon>
        <taxon>Agaricomycotina</taxon>
        <taxon>Agaricomycetes</taxon>
        <taxon>Agaricomycetidae</taxon>
        <taxon>Agaricales</taxon>
        <taxon>Marasmiineae</taxon>
        <taxon>Marasmiaceae</taxon>
        <taxon>Marasmius</taxon>
    </lineage>
</organism>
<evidence type="ECO:0000313" key="1">
    <source>
        <dbReference type="EMBL" id="KAL0562977.1"/>
    </source>
</evidence>
<dbReference type="Proteomes" id="UP001465976">
    <property type="component" value="Unassembled WGS sequence"/>
</dbReference>